<reference evidence="1 2" key="1">
    <citation type="journal article" date="2019" name="Int. J. Syst. Evol. Microbiol.">
        <title>The Global Catalogue of Microorganisms (GCM) 10K type strain sequencing project: providing services to taxonomists for standard genome sequencing and annotation.</title>
        <authorList>
            <consortium name="The Broad Institute Genomics Platform"/>
            <consortium name="The Broad Institute Genome Sequencing Center for Infectious Disease"/>
            <person name="Wu L."/>
            <person name="Ma J."/>
        </authorList>
    </citation>
    <scope>NUCLEOTIDE SEQUENCE [LARGE SCALE GENOMIC DNA]</scope>
    <source>
        <strain evidence="1 2">JCM 13584</strain>
    </source>
</reference>
<dbReference type="RefSeq" id="WP_157414669.1">
    <property type="nucleotide sequence ID" value="NZ_BAAAMK010000001.1"/>
</dbReference>
<accession>A0ABN2Q4T5</accession>
<organism evidence="1 2">
    <name type="scientific">Agromyces allii</name>
    <dbReference type="NCBI Taxonomy" id="393607"/>
    <lineage>
        <taxon>Bacteria</taxon>
        <taxon>Bacillati</taxon>
        <taxon>Actinomycetota</taxon>
        <taxon>Actinomycetes</taxon>
        <taxon>Micrococcales</taxon>
        <taxon>Microbacteriaceae</taxon>
        <taxon>Agromyces</taxon>
    </lineage>
</organism>
<proteinExistence type="predicted"/>
<comment type="caution">
    <text evidence="1">The sequence shown here is derived from an EMBL/GenBank/DDBJ whole genome shotgun (WGS) entry which is preliminary data.</text>
</comment>
<protein>
    <submittedName>
        <fullName evidence="1">Uncharacterized protein</fullName>
    </submittedName>
</protein>
<sequence length="189" mass="20256">MQYTIDYSTAVWFPAPAEFPTAAFASEGDWLDAFVEEYERDLGELDETARETLREFAAFARAERSPLATEFLLFCPRSIPVLGIAAVHVAPSDPSTPLDLDGAVAIDDRAVLTPTVDDVHAKHLGAGRRAAVVVPSSAPGSVGGRINYAFEHAGCVVVVSASADRLPEASVLLPFVERLVDGIRIEETS</sequence>
<evidence type="ECO:0000313" key="2">
    <source>
        <dbReference type="Proteomes" id="UP001499954"/>
    </source>
</evidence>
<gene>
    <name evidence="1" type="ORF">GCM10009717_04940</name>
</gene>
<name>A0ABN2Q4T5_9MICO</name>
<dbReference type="EMBL" id="BAAAMK010000001">
    <property type="protein sequence ID" value="GAA1941701.1"/>
    <property type="molecule type" value="Genomic_DNA"/>
</dbReference>
<dbReference type="Proteomes" id="UP001499954">
    <property type="component" value="Unassembled WGS sequence"/>
</dbReference>
<keyword evidence="2" id="KW-1185">Reference proteome</keyword>
<evidence type="ECO:0000313" key="1">
    <source>
        <dbReference type="EMBL" id="GAA1941701.1"/>
    </source>
</evidence>